<dbReference type="Gene3D" id="3.40.50.150">
    <property type="entry name" value="Vaccinia Virus protein VP39"/>
    <property type="match status" value="1"/>
</dbReference>
<dbReference type="Proteomes" id="UP001595925">
    <property type="component" value="Unassembled WGS sequence"/>
</dbReference>
<evidence type="ECO:0000259" key="1">
    <source>
        <dbReference type="Pfam" id="PF08241"/>
    </source>
</evidence>
<accession>A0ABD5QIC8</accession>
<dbReference type="RefSeq" id="WP_224829244.1">
    <property type="nucleotide sequence ID" value="NZ_JAIVEF010000018.1"/>
</dbReference>
<dbReference type="CDD" id="cd02440">
    <property type="entry name" value="AdoMet_MTases"/>
    <property type="match status" value="1"/>
</dbReference>
<dbReference type="GO" id="GO:0008168">
    <property type="term" value="F:methyltransferase activity"/>
    <property type="evidence" value="ECO:0007669"/>
    <property type="project" value="UniProtKB-KW"/>
</dbReference>
<dbReference type="InterPro" id="IPR013216">
    <property type="entry name" value="Methyltransf_11"/>
</dbReference>
<name>A0ABD5QIC8_9EURY</name>
<dbReference type="PANTHER" id="PTHR45036">
    <property type="entry name" value="METHYLTRANSFERASE LIKE 7B"/>
    <property type="match status" value="1"/>
</dbReference>
<comment type="caution">
    <text evidence="2">The sequence shown here is derived from an EMBL/GenBank/DDBJ whole genome shotgun (WGS) entry which is preliminary data.</text>
</comment>
<keyword evidence="2" id="KW-0489">Methyltransferase</keyword>
<protein>
    <submittedName>
        <fullName evidence="2">Class I SAM-dependent methyltransferase</fullName>
        <ecNumber evidence="2">2.1.1.-</ecNumber>
    </submittedName>
</protein>
<evidence type="ECO:0000313" key="3">
    <source>
        <dbReference type="Proteomes" id="UP001595925"/>
    </source>
</evidence>
<dbReference type="InterPro" id="IPR029063">
    <property type="entry name" value="SAM-dependent_MTases_sf"/>
</dbReference>
<dbReference type="EMBL" id="JBHSJG010000048">
    <property type="protein sequence ID" value="MFC4989458.1"/>
    <property type="molecule type" value="Genomic_DNA"/>
</dbReference>
<dbReference type="InterPro" id="IPR052356">
    <property type="entry name" value="Thiol_S-MT"/>
</dbReference>
<feature type="domain" description="Methyltransferase type 11" evidence="1">
    <location>
        <begin position="46"/>
        <end position="146"/>
    </location>
</feature>
<keyword evidence="2" id="KW-0808">Transferase</keyword>
<proteinExistence type="predicted"/>
<keyword evidence="3" id="KW-1185">Reference proteome</keyword>
<dbReference type="SUPFAM" id="SSF53335">
    <property type="entry name" value="S-adenosyl-L-methionine-dependent methyltransferases"/>
    <property type="match status" value="1"/>
</dbReference>
<dbReference type="GO" id="GO:0032259">
    <property type="term" value="P:methylation"/>
    <property type="evidence" value="ECO:0007669"/>
    <property type="project" value="UniProtKB-KW"/>
</dbReference>
<dbReference type="AlphaFoldDB" id="A0ABD5QIC8"/>
<dbReference type="PANTHER" id="PTHR45036:SF1">
    <property type="entry name" value="METHYLTRANSFERASE LIKE 7A"/>
    <property type="match status" value="1"/>
</dbReference>
<dbReference type="Pfam" id="PF08241">
    <property type="entry name" value="Methyltransf_11"/>
    <property type="match status" value="1"/>
</dbReference>
<gene>
    <name evidence="2" type="ORF">ACFPFO_17185</name>
</gene>
<evidence type="ECO:0000313" key="2">
    <source>
        <dbReference type="EMBL" id="MFC4989458.1"/>
    </source>
</evidence>
<sequence>MSDATTDEHGEISHPRFARIYDLAPDERLLEAHRDYLVRDLSGRLLDLGAGTGSLFSHVAEQAARGEGALSLSAIEPDPHMRRRAAARASELDLEIDLRDARAESLPFPDDSFDAVVASVVFCTIGEPEAAVGEVARVLKPGGEFRFLEHVHADGPTGRLQDLINPVWARAAGGCQLNRDTLELFVSRDAFDVVEIERLDRGLFPATPFVRGRLRRRR</sequence>
<organism evidence="2 3">
    <name type="scientific">Saliphagus infecundisoli</name>
    <dbReference type="NCBI Taxonomy" id="1849069"/>
    <lineage>
        <taxon>Archaea</taxon>
        <taxon>Methanobacteriati</taxon>
        <taxon>Methanobacteriota</taxon>
        <taxon>Stenosarchaea group</taxon>
        <taxon>Halobacteria</taxon>
        <taxon>Halobacteriales</taxon>
        <taxon>Natrialbaceae</taxon>
        <taxon>Saliphagus</taxon>
    </lineage>
</organism>
<reference evidence="2 3" key="1">
    <citation type="journal article" date="2019" name="Int. J. Syst. Evol. Microbiol.">
        <title>The Global Catalogue of Microorganisms (GCM) 10K type strain sequencing project: providing services to taxonomists for standard genome sequencing and annotation.</title>
        <authorList>
            <consortium name="The Broad Institute Genomics Platform"/>
            <consortium name="The Broad Institute Genome Sequencing Center for Infectious Disease"/>
            <person name="Wu L."/>
            <person name="Ma J."/>
        </authorList>
    </citation>
    <scope>NUCLEOTIDE SEQUENCE [LARGE SCALE GENOMIC DNA]</scope>
    <source>
        <strain evidence="2 3">CGMCC 1.15824</strain>
    </source>
</reference>
<dbReference type="EC" id="2.1.1.-" evidence="2"/>